<evidence type="ECO:0000313" key="9">
    <source>
        <dbReference type="Proteomes" id="UP001595607"/>
    </source>
</evidence>
<dbReference type="SUPFAM" id="SSF47819">
    <property type="entry name" value="HRDC-like"/>
    <property type="match status" value="2"/>
</dbReference>
<evidence type="ECO:0000259" key="7">
    <source>
        <dbReference type="PROSITE" id="PS50967"/>
    </source>
</evidence>
<keyword evidence="5 6" id="KW-0269">Exonuclease</keyword>
<dbReference type="PROSITE" id="PS50967">
    <property type="entry name" value="HRDC"/>
    <property type="match status" value="1"/>
</dbReference>
<keyword evidence="3 6" id="KW-0540">Nuclease</keyword>
<evidence type="ECO:0000256" key="6">
    <source>
        <dbReference type="HAMAP-Rule" id="MF_01899"/>
    </source>
</evidence>
<keyword evidence="2 6" id="KW-0819">tRNA processing</keyword>
<evidence type="ECO:0000256" key="1">
    <source>
        <dbReference type="ARBA" id="ARBA00022490"/>
    </source>
</evidence>
<dbReference type="Gene3D" id="3.30.420.10">
    <property type="entry name" value="Ribonuclease H-like superfamily/Ribonuclease H"/>
    <property type="match status" value="1"/>
</dbReference>
<dbReference type="PANTHER" id="PTHR47649:SF1">
    <property type="entry name" value="RIBONUCLEASE D"/>
    <property type="match status" value="1"/>
</dbReference>
<dbReference type="InterPro" id="IPR044876">
    <property type="entry name" value="HRDC_dom_sf"/>
</dbReference>
<dbReference type="InterPro" id="IPR010997">
    <property type="entry name" value="HRDC-like_sf"/>
</dbReference>
<dbReference type="HAMAP" id="MF_01899">
    <property type="entry name" value="RNase_D"/>
    <property type="match status" value="1"/>
</dbReference>
<dbReference type="Gene3D" id="1.10.150.80">
    <property type="entry name" value="HRDC domain"/>
    <property type="match status" value="1"/>
</dbReference>
<name>A0ABV7MB71_9PROT</name>
<comment type="similarity">
    <text evidence="6">Belongs to the RNase D family.</text>
</comment>
<comment type="cofactor">
    <cofactor evidence="6">
        <name>a divalent metal cation</name>
        <dbReference type="ChEBI" id="CHEBI:60240"/>
    </cofactor>
</comment>
<dbReference type="SUPFAM" id="SSF53098">
    <property type="entry name" value="Ribonuclease H-like"/>
    <property type="match status" value="1"/>
</dbReference>
<gene>
    <name evidence="6 8" type="primary">rnd</name>
    <name evidence="8" type="ORF">ACFONP_07960</name>
</gene>
<dbReference type="Proteomes" id="UP001595607">
    <property type="component" value="Unassembled WGS sequence"/>
</dbReference>
<dbReference type="SMART" id="SM00474">
    <property type="entry name" value="35EXOc"/>
    <property type="match status" value="1"/>
</dbReference>
<accession>A0ABV7MB71</accession>
<evidence type="ECO:0000256" key="2">
    <source>
        <dbReference type="ARBA" id="ARBA00022694"/>
    </source>
</evidence>
<dbReference type="InterPro" id="IPR002121">
    <property type="entry name" value="HRDC_dom"/>
</dbReference>
<dbReference type="CDD" id="cd06142">
    <property type="entry name" value="RNaseD_exo"/>
    <property type="match status" value="1"/>
</dbReference>
<dbReference type="GO" id="GO:0033890">
    <property type="term" value="F:ribonuclease D activity"/>
    <property type="evidence" value="ECO:0007669"/>
    <property type="project" value="UniProtKB-EC"/>
</dbReference>
<evidence type="ECO:0000313" key="8">
    <source>
        <dbReference type="EMBL" id="MFC3302665.1"/>
    </source>
</evidence>
<keyword evidence="1 6" id="KW-0963">Cytoplasm</keyword>
<sequence>MIPVLTKTEDITAFSERARKAEYVTVDTEFLREKTYYAQLCLIQAATPDEAVIIDPLAEGVSLEGFFQLLRDEEVVKVFHAARQDLEIFVHLMGELPTPLFDTQIAAMVFGFGDQVGYEPLVRELTGKQIDKGSRFTDWSRRPLSEKQLNYALGDVTHLRDVFENLLQRLRETRRHAWVEEEMAALSDPSLYVVKPEEAWQRLKMRNVKPKELGPIIEIARWREAEAQRKNVPRARIIKDEVIFEVARALPSSAGELGNLRSVPNGFERSAAGKGLLDAVARGREIPRDALPRIEKRQREPGPPDVVDLLRVLLKRQCEAHNVAPKLLASASDLDALALDDNADIPALRGWRREVFGDMALRLKRGELALGLEGKRVSVVDRSSS</sequence>
<comment type="subcellular location">
    <subcellularLocation>
        <location evidence="6">Cytoplasm</location>
    </subcellularLocation>
</comment>
<organism evidence="8 9">
    <name type="scientific">Parvularcula lutaonensis</name>
    <dbReference type="NCBI Taxonomy" id="491923"/>
    <lineage>
        <taxon>Bacteria</taxon>
        <taxon>Pseudomonadati</taxon>
        <taxon>Pseudomonadota</taxon>
        <taxon>Alphaproteobacteria</taxon>
        <taxon>Parvularculales</taxon>
        <taxon>Parvularculaceae</taxon>
        <taxon>Parvularcula</taxon>
    </lineage>
</organism>
<feature type="domain" description="HRDC" evidence="7">
    <location>
        <begin position="209"/>
        <end position="290"/>
    </location>
</feature>
<evidence type="ECO:0000256" key="4">
    <source>
        <dbReference type="ARBA" id="ARBA00022801"/>
    </source>
</evidence>
<keyword evidence="4 6" id="KW-0378">Hydrolase</keyword>
<dbReference type="InterPro" id="IPR036397">
    <property type="entry name" value="RNaseH_sf"/>
</dbReference>
<comment type="catalytic activity">
    <reaction evidence="6">
        <text>Exonucleolytic cleavage that removes extra residues from the 3'-terminus of tRNA to produce 5'-mononucleotides.</text>
        <dbReference type="EC" id="3.1.13.5"/>
    </reaction>
</comment>
<proteinExistence type="inferred from homology"/>
<protein>
    <recommendedName>
        <fullName evidence="6">Ribonuclease D</fullName>
        <shortName evidence="6">RNase D</shortName>
        <ecNumber evidence="6">3.1.13.5</ecNumber>
    </recommendedName>
</protein>
<dbReference type="NCBIfam" id="TIGR01388">
    <property type="entry name" value="rnd"/>
    <property type="match status" value="1"/>
</dbReference>
<reference evidence="9" key="1">
    <citation type="journal article" date="2019" name="Int. J. Syst. Evol. Microbiol.">
        <title>The Global Catalogue of Microorganisms (GCM) 10K type strain sequencing project: providing services to taxonomists for standard genome sequencing and annotation.</title>
        <authorList>
            <consortium name="The Broad Institute Genomics Platform"/>
            <consortium name="The Broad Institute Genome Sequencing Center for Infectious Disease"/>
            <person name="Wu L."/>
            <person name="Ma J."/>
        </authorList>
    </citation>
    <scope>NUCLEOTIDE SEQUENCE [LARGE SCALE GENOMIC DNA]</scope>
    <source>
        <strain evidence="9">KCTC 22245</strain>
    </source>
</reference>
<dbReference type="EC" id="3.1.13.5" evidence="6"/>
<dbReference type="InterPro" id="IPR006292">
    <property type="entry name" value="RNase_D"/>
</dbReference>
<dbReference type="EMBL" id="JBHRVA010000002">
    <property type="protein sequence ID" value="MFC3302665.1"/>
    <property type="molecule type" value="Genomic_DNA"/>
</dbReference>
<dbReference type="InterPro" id="IPR012337">
    <property type="entry name" value="RNaseH-like_sf"/>
</dbReference>
<evidence type="ECO:0000256" key="5">
    <source>
        <dbReference type="ARBA" id="ARBA00022839"/>
    </source>
</evidence>
<dbReference type="InterPro" id="IPR002562">
    <property type="entry name" value="3'-5'_exonuclease_dom"/>
</dbReference>
<evidence type="ECO:0000256" key="3">
    <source>
        <dbReference type="ARBA" id="ARBA00022722"/>
    </source>
</evidence>
<dbReference type="PANTHER" id="PTHR47649">
    <property type="entry name" value="RIBONUCLEASE D"/>
    <property type="match status" value="1"/>
</dbReference>
<dbReference type="Pfam" id="PF00570">
    <property type="entry name" value="HRDC"/>
    <property type="match status" value="1"/>
</dbReference>
<dbReference type="Pfam" id="PF01612">
    <property type="entry name" value="DNA_pol_A_exo1"/>
    <property type="match status" value="1"/>
</dbReference>
<comment type="caution">
    <text evidence="8">The sequence shown here is derived from an EMBL/GenBank/DDBJ whole genome shotgun (WGS) entry which is preliminary data.</text>
</comment>
<dbReference type="InterPro" id="IPR051086">
    <property type="entry name" value="RNase_D-like"/>
</dbReference>
<keyword evidence="9" id="KW-1185">Reference proteome</keyword>
<dbReference type="RefSeq" id="WP_229786027.1">
    <property type="nucleotide sequence ID" value="NZ_BMXU01000001.1"/>
</dbReference>
<comment type="function">
    <text evidence="6">Exonuclease involved in the 3' processing of various precursor tRNAs. Initiates hydrolysis at the 3'-terminus of an RNA molecule and releases 5'-mononucleotides.</text>
</comment>